<dbReference type="InterPro" id="IPR027575">
    <property type="entry name" value="LD_lanti_pre"/>
</dbReference>
<sequence>MSNALDQTDTTKSHPARDGEQAGADDWELDIKFIEAGDAVKHLIYMTNDQCGTTCQSACTNTCPS</sequence>
<accession>A0A895Y574</accession>
<dbReference type="Proteomes" id="UP000662857">
    <property type="component" value="Chromosome"/>
</dbReference>
<dbReference type="RefSeq" id="WP_239674899.1">
    <property type="nucleotide sequence ID" value="NZ_CP070499.1"/>
</dbReference>
<gene>
    <name evidence="2" type="primary">fxlA</name>
    <name evidence="2" type="ORF">JQS43_14315</name>
</gene>
<feature type="region of interest" description="Disordered" evidence="1">
    <location>
        <begin position="1"/>
        <end position="26"/>
    </location>
</feature>
<reference evidence="2" key="1">
    <citation type="submission" date="2021-02" db="EMBL/GenBank/DDBJ databases">
        <title>Natrosporangium hydrolyticum gen. nov., sp. nov, a haloalkaliphilic actinobacterium from a soda solonchak soil.</title>
        <authorList>
            <person name="Sorokin D.Y."/>
            <person name="Khijniak T.V."/>
            <person name="Zakharycheva A.P."/>
            <person name="Boueva O.V."/>
            <person name="Ariskina E.V."/>
            <person name="Hahnke R.L."/>
            <person name="Bunk B."/>
            <person name="Sproer C."/>
            <person name="Schumann P."/>
            <person name="Evtushenko L.I."/>
            <person name="Kublanov I.V."/>
        </authorList>
    </citation>
    <scope>NUCLEOTIDE SEQUENCE</scope>
    <source>
        <strain evidence="2">DSM 106523</strain>
    </source>
</reference>
<organism evidence="2 3">
    <name type="scientific">Natronosporangium hydrolyticum</name>
    <dbReference type="NCBI Taxonomy" id="2811111"/>
    <lineage>
        <taxon>Bacteria</taxon>
        <taxon>Bacillati</taxon>
        <taxon>Actinomycetota</taxon>
        <taxon>Actinomycetes</taxon>
        <taxon>Micromonosporales</taxon>
        <taxon>Micromonosporaceae</taxon>
        <taxon>Natronosporangium</taxon>
    </lineage>
</organism>
<protein>
    <submittedName>
        <fullName evidence="2">FxLD family lanthipeptide</fullName>
    </submittedName>
</protein>
<feature type="compositionally biased region" description="Basic and acidic residues" evidence="1">
    <location>
        <begin position="9"/>
        <end position="20"/>
    </location>
</feature>
<dbReference type="NCBIfam" id="TIGR04363">
    <property type="entry name" value="LD_lanti_pre"/>
    <property type="match status" value="1"/>
</dbReference>
<dbReference type="EMBL" id="CP070499">
    <property type="protein sequence ID" value="QSB12854.1"/>
    <property type="molecule type" value="Genomic_DNA"/>
</dbReference>
<evidence type="ECO:0000313" key="2">
    <source>
        <dbReference type="EMBL" id="QSB12854.1"/>
    </source>
</evidence>
<proteinExistence type="predicted"/>
<evidence type="ECO:0000256" key="1">
    <source>
        <dbReference type="SAM" id="MobiDB-lite"/>
    </source>
</evidence>
<dbReference type="KEGG" id="nhy:JQS43_14315"/>
<name>A0A895Y574_9ACTN</name>
<evidence type="ECO:0000313" key="3">
    <source>
        <dbReference type="Proteomes" id="UP000662857"/>
    </source>
</evidence>
<keyword evidence="3" id="KW-1185">Reference proteome</keyword>
<dbReference type="AlphaFoldDB" id="A0A895Y574"/>